<keyword evidence="5 7" id="KW-0472">Membrane</keyword>
<dbReference type="InterPro" id="IPR002898">
    <property type="entry name" value="MotA_ExbB_proton_chnl"/>
</dbReference>
<accession>A0A3E1R8U5</accession>
<evidence type="ECO:0000256" key="5">
    <source>
        <dbReference type="ARBA" id="ARBA00023136"/>
    </source>
</evidence>
<evidence type="ECO:0000256" key="4">
    <source>
        <dbReference type="ARBA" id="ARBA00022989"/>
    </source>
</evidence>
<evidence type="ECO:0000256" key="2">
    <source>
        <dbReference type="ARBA" id="ARBA00022475"/>
    </source>
</evidence>
<evidence type="ECO:0000256" key="8">
    <source>
        <dbReference type="SAM" id="SignalP"/>
    </source>
</evidence>
<dbReference type="GO" id="GO:0017038">
    <property type="term" value="P:protein import"/>
    <property type="evidence" value="ECO:0007669"/>
    <property type="project" value="TreeGrafter"/>
</dbReference>
<evidence type="ECO:0000313" key="12">
    <source>
        <dbReference type="Proteomes" id="UP000260665"/>
    </source>
</evidence>
<keyword evidence="8" id="KW-0732">Signal</keyword>
<evidence type="ECO:0000256" key="3">
    <source>
        <dbReference type="ARBA" id="ARBA00022692"/>
    </source>
</evidence>
<keyword evidence="2" id="KW-1003">Cell membrane</keyword>
<evidence type="ECO:0000256" key="1">
    <source>
        <dbReference type="ARBA" id="ARBA00004651"/>
    </source>
</evidence>
<keyword evidence="6" id="KW-0813">Transport</keyword>
<feature type="signal peptide" evidence="8">
    <location>
        <begin position="1"/>
        <end position="20"/>
    </location>
</feature>
<keyword evidence="3 7" id="KW-0812">Transmembrane</keyword>
<dbReference type="Gene3D" id="2.60.120.200">
    <property type="match status" value="1"/>
</dbReference>
<evidence type="ECO:0000259" key="10">
    <source>
        <dbReference type="Pfam" id="PF10102"/>
    </source>
</evidence>
<proteinExistence type="inferred from homology"/>
<dbReference type="Proteomes" id="UP000260665">
    <property type="component" value="Unassembled WGS sequence"/>
</dbReference>
<protein>
    <submittedName>
        <fullName evidence="11">DUF2341 domain-containing protein</fullName>
    </submittedName>
</protein>
<dbReference type="OrthoDB" id="175881at2"/>
<dbReference type="AlphaFoldDB" id="A0A3E1R8U5"/>
<keyword evidence="6" id="KW-0653">Protein transport</keyword>
<dbReference type="Pfam" id="PF13385">
    <property type="entry name" value="Laminin_G_3"/>
    <property type="match status" value="1"/>
</dbReference>
<dbReference type="InterPro" id="IPR013320">
    <property type="entry name" value="ConA-like_dom_sf"/>
</dbReference>
<dbReference type="PANTHER" id="PTHR30625">
    <property type="entry name" value="PROTEIN TOLQ"/>
    <property type="match status" value="1"/>
</dbReference>
<comment type="subcellular location">
    <subcellularLocation>
        <location evidence="1">Cell membrane</location>
        <topology evidence="1">Multi-pass membrane protein</topology>
    </subcellularLocation>
    <subcellularLocation>
        <location evidence="6">Membrane</location>
        <topology evidence="6">Multi-pass membrane protein</topology>
    </subcellularLocation>
</comment>
<evidence type="ECO:0000256" key="7">
    <source>
        <dbReference type="SAM" id="Phobius"/>
    </source>
</evidence>
<dbReference type="RefSeq" id="WP_117179181.1">
    <property type="nucleotide sequence ID" value="NZ_QFZK01000012.1"/>
</dbReference>
<comment type="similarity">
    <text evidence="6">Belongs to the exbB/tolQ family.</text>
</comment>
<dbReference type="PANTHER" id="PTHR30625:SF3">
    <property type="entry name" value="TOL-PAL SYSTEM PROTEIN TOLQ"/>
    <property type="match status" value="1"/>
</dbReference>
<keyword evidence="12" id="KW-1185">Reference proteome</keyword>
<dbReference type="InterPro" id="IPR018765">
    <property type="entry name" value="DUF2341"/>
</dbReference>
<organism evidence="11 12">
    <name type="scientific">Rhodoferax lacus</name>
    <dbReference type="NCBI Taxonomy" id="2184758"/>
    <lineage>
        <taxon>Bacteria</taxon>
        <taxon>Pseudomonadati</taxon>
        <taxon>Pseudomonadota</taxon>
        <taxon>Betaproteobacteria</taxon>
        <taxon>Burkholderiales</taxon>
        <taxon>Comamonadaceae</taxon>
        <taxon>Rhodoferax</taxon>
    </lineage>
</organism>
<evidence type="ECO:0000259" key="9">
    <source>
        <dbReference type="Pfam" id="PF01618"/>
    </source>
</evidence>
<feature type="domain" description="DUF2341" evidence="10">
    <location>
        <begin position="67"/>
        <end position="133"/>
    </location>
</feature>
<name>A0A3E1R8U5_9BURK</name>
<feature type="transmembrane region" description="Helical" evidence="7">
    <location>
        <begin position="347"/>
        <end position="366"/>
    </location>
</feature>
<comment type="caution">
    <text evidence="11">The sequence shown here is derived from an EMBL/GenBank/DDBJ whole genome shotgun (WGS) entry which is preliminary data.</text>
</comment>
<dbReference type="Pfam" id="PF10102">
    <property type="entry name" value="DUF2341"/>
    <property type="match status" value="1"/>
</dbReference>
<evidence type="ECO:0000313" key="11">
    <source>
        <dbReference type="EMBL" id="RFO95776.1"/>
    </source>
</evidence>
<keyword evidence="4 7" id="KW-1133">Transmembrane helix</keyword>
<evidence type="ECO:0000256" key="6">
    <source>
        <dbReference type="RuleBase" id="RU004057"/>
    </source>
</evidence>
<dbReference type="GO" id="GO:0005886">
    <property type="term" value="C:plasma membrane"/>
    <property type="evidence" value="ECO:0007669"/>
    <property type="project" value="UniProtKB-SubCell"/>
</dbReference>
<dbReference type="InterPro" id="IPR050790">
    <property type="entry name" value="ExbB/TolQ_transport"/>
</dbReference>
<dbReference type="Pfam" id="PF01618">
    <property type="entry name" value="MotA_ExbB"/>
    <property type="match status" value="1"/>
</dbReference>
<gene>
    <name evidence="11" type="ORF">DIC66_16440</name>
</gene>
<sequence>MKRLLAIAALFLLMPLSAHAWWDTDWTGRKKITLDTKAAGITTDAAQVPLLVRLSSANFDFLASKEDGSDLRFMAEDDKTALPFQIERFDNVNNLAFVWVQVPKLQAGNTTQHIWMYYGNTKASAAAAAAVFDAQQFAVYHLNETQGLPQDASGKAMHASTSSATAVPSGLIAGSARLNGDGGVVLNNAALQQAKEITVSAWINAERGEGEVFSFGGLSLSLADAVPVLKMGGTTYKAAEALTLNVWHHVAVTGGAQAVLYVDGKAVANAAGLLVAGNTLRVGAGLVGKIDEVQVSGMARSEAWLAAQVQSQAEAGMLVSQGEEQTTDTSEGPNYFKATLQNLTVDGWVVVGICVVMFIVAIYVMGKKLLLLNSMERTNRTFTEEFGKVTRGLLEMGQDAKAHAGALDGLTTHKADFSSSSLHRIYAVGVAELKSRFPKEADGHHAFPVISNQAINAVRASLDAQLTRERHGLDKGMVLLTIAISGGPFLGLLGTVVGVMITFAAIAAAGDVNVNAIAPGIAAALVATVAGLGVAIPALFGYNYLQTRIKGVGADMNVFVDEFVTKMAENYGG</sequence>
<feature type="transmembrane region" description="Helical" evidence="7">
    <location>
        <begin position="477"/>
        <end position="510"/>
    </location>
</feature>
<dbReference type="SUPFAM" id="SSF49899">
    <property type="entry name" value="Concanavalin A-like lectins/glucanases"/>
    <property type="match status" value="1"/>
</dbReference>
<dbReference type="EMBL" id="QFZK01000012">
    <property type="protein sequence ID" value="RFO95776.1"/>
    <property type="molecule type" value="Genomic_DNA"/>
</dbReference>
<feature type="domain" description="MotA/TolQ/ExbB proton channel" evidence="9">
    <location>
        <begin position="450"/>
        <end position="553"/>
    </location>
</feature>
<feature type="transmembrane region" description="Helical" evidence="7">
    <location>
        <begin position="516"/>
        <end position="540"/>
    </location>
</feature>
<reference evidence="11 12" key="1">
    <citation type="submission" date="2018-05" db="EMBL/GenBank/DDBJ databases">
        <title>Rhodoferax soyangensis sp.nov., isolated from an oligotrophic freshwater lake.</title>
        <authorList>
            <person name="Park M."/>
        </authorList>
    </citation>
    <scope>NUCLEOTIDE SEQUENCE [LARGE SCALE GENOMIC DNA]</scope>
    <source>
        <strain evidence="11 12">IMCC26218</strain>
    </source>
</reference>
<feature type="chain" id="PRO_5017715522" evidence="8">
    <location>
        <begin position="21"/>
        <end position="573"/>
    </location>
</feature>